<dbReference type="PANTHER" id="PTHR45647">
    <property type="entry name" value="OS02G0152300 PROTEIN"/>
    <property type="match status" value="1"/>
</dbReference>
<keyword evidence="7 11" id="KW-0547">Nucleotide-binding</keyword>
<evidence type="ECO:0000256" key="9">
    <source>
        <dbReference type="ARBA" id="ARBA00022786"/>
    </source>
</evidence>
<comment type="catalytic activity">
    <reaction evidence="1">
        <text>S-ubiquitinyl-[E2 ubiquitin-conjugating enzyme]-L-cysteine + [acceptor protein]-L-lysine = [E2 ubiquitin-conjugating enzyme]-L-cysteine + N(6)-ubiquitinyl-[acceptor protein]-L-lysine.</text>
        <dbReference type="EC" id="2.3.2.27"/>
    </reaction>
</comment>
<dbReference type="PANTHER" id="PTHR45647:SF100">
    <property type="entry name" value="U-BOX DOMAIN-CONTAINING PROTEIN 33"/>
    <property type="match status" value="1"/>
</dbReference>
<dbReference type="Gene3D" id="3.30.200.20">
    <property type="entry name" value="Phosphorylase Kinase, domain 1"/>
    <property type="match status" value="1"/>
</dbReference>
<dbReference type="PROSITE" id="PS51698">
    <property type="entry name" value="U_BOX"/>
    <property type="match status" value="1"/>
</dbReference>
<keyword evidence="5" id="KW-0723">Serine/threonine-protein kinase</keyword>
<dbReference type="InterPro" id="IPR000719">
    <property type="entry name" value="Prot_kinase_dom"/>
</dbReference>
<dbReference type="SMART" id="SM00504">
    <property type="entry name" value="Ubox"/>
    <property type="match status" value="1"/>
</dbReference>
<evidence type="ECO:0000256" key="13">
    <source>
        <dbReference type="SAM" id="MobiDB-lite"/>
    </source>
</evidence>
<keyword evidence="9" id="KW-0833">Ubl conjugation pathway</keyword>
<evidence type="ECO:0000256" key="12">
    <source>
        <dbReference type="SAM" id="Coils"/>
    </source>
</evidence>
<dbReference type="Gene3D" id="3.30.40.10">
    <property type="entry name" value="Zinc/RING finger domain, C3HC4 (zinc finger)"/>
    <property type="match status" value="1"/>
</dbReference>
<dbReference type="FunFam" id="3.30.40.10:FF:000428">
    <property type="entry name" value="U-box domain-containing protein 54"/>
    <property type="match status" value="1"/>
</dbReference>
<dbReference type="AlphaFoldDB" id="A0AAN9DZ11"/>
<evidence type="ECO:0000256" key="6">
    <source>
        <dbReference type="ARBA" id="ARBA00022679"/>
    </source>
</evidence>
<dbReference type="PROSITE" id="PS00108">
    <property type="entry name" value="PROTEIN_KINASE_ST"/>
    <property type="match status" value="1"/>
</dbReference>
<dbReference type="CDD" id="cd16655">
    <property type="entry name" value="RING-Ubox_WDSUB1-like"/>
    <property type="match status" value="1"/>
</dbReference>
<evidence type="ECO:0000256" key="2">
    <source>
        <dbReference type="ARBA" id="ARBA00003861"/>
    </source>
</evidence>
<feature type="coiled-coil region" evidence="12">
    <location>
        <begin position="125"/>
        <end position="222"/>
    </location>
</feature>
<dbReference type="SMART" id="SM00220">
    <property type="entry name" value="S_TKc"/>
    <property type="match status" value="1"/>
</dbReference>
<feature type="binding site" evidence="11">
    <location>
        <position position="277"/>
    </location>
    <ligand>
        <name>ATP</name>
        <dbReference type="ChEBI" id="CHEBI:30616"/>
    </ligand>
</feature>
<evidence type="ECO:0000313" key="16">
    <source>
        <dbReference type="EMBL" id="KAK7243324.1"/>
    </source>
</evidence>
<dbReference type="GO" id="GO:0016567">
    <property type="term" value="P:protein ubiquitination"/>
    <property type="evidence" value="ECO:0007669"/>
    <property type="project" value="InterPro"/>
</dbReference>
<dbReference type="Proteomes" id="UP001372338">
    <property type="component" value="Unassembled WGS sequence"/>
</dbReference>
<keyword evidence="12" id="KW-0175">Coiled coil</keyword>
<evidence type="ECO:0000256" key="5">
    <source>
        <dbReference type="ARBA" id="ARBA00022527"/>
    </source>
</evidence>
<evidence type="ECO:0000313" key="17">
    <source>
        <dbReference type="Proteomes" id="UP001372338"/>
    </source>
</evidence>
<dbReference type="Gene3D" id="1.10.510.10">
    <property type="entry name" value="Transferase(Phosphotransferase) domain 1"/>
    <property type="match status" value="1"/>
</dbReference>
<keyword evidence="6" id="KW-0808">Transferase</keyword>
<name>A0AAN9DZ11_CROPI</name>
<dbReference type="InterPro" id="IPR013083">
    <property type="entry name" value="Znf_RING/FYVE/PHD"/>
</dbReference>
<evidence type="ECO:0000259" key="15">
    <source>
        <dbReference type="PROSITE" id="PS51698"/>
    </source>
</evidence>
<comment type="pathway">
    <text evidence="3">Protein modification; protein ubiquitination.</text>
</comment>
<sequence>MGTELTELSSEESDELSRRSPSRLSTCSDGTAVEPPSTPNLITEGCENVLDMTLTHLFKVDLHHSSPSSALDGGMNDTLCDTLEQATAEAENATRNAYQETFRRGKSERDALEAIHMAQASESLYIEELDMRKLAEEELKKEKEELDNMKSQRDKVKEELLLALDQKSSLESQLASSELAIKELEQKIISAVNLLQSYKNDRDELQMQHDNALREAEELRKRQGEALSTHVSQLFFEFSFSEIEEATSNFNPSLKIGEGGYGSIFKGILRQTEVAIKMLHPNSMQGPLEFQQEVDVLSKLRHPNLITLIGACPESWALVYEYLPNGSLEDRLVCKDNTPPLSWQTRIRIAAELCSALIFLHSCKPHSIVHGDLKPSNILLDANLICKLSDFGICRILSLHESSSNNTTQFWRTDPKGTFAYMDPELLASGELTPKSDVYSFGIILLRLLTGRQALGITKEVNYALDSGKLKSLLDPLAGDWPFVKAEQLTRLALRCCEMNRKSRPDLYSDVWRTLEPMRTSTGGTNSFGICFEGLYQPPAYFVCPIFQEVMRDPHVAADGFTYEAEAIRGWLDSGHDTSPMTNSKLANHNLVPNRALRSAIQDWLQTC</sequence>
<dbReference type="Pfam" id="PF00069">
    <property type="entry name" value="Pkinase"/>
    <property type="match status" value="1"/>
</dbReference>
<dbReference type="SUPFAM" id="SSF57850">
    <property type="entry name" value="RING/U-box"/>
    <property type="match status" value="1"/>
</dbReference>
<dbReference type="InterPro" id="IPR017441">
    <property type="entry name" value="Protein_kinase_ATP_BS"/>
</dbReference>
<dbReference type="PROSITE" id="PS00107">
    <property type="entry name" value="PROTEIN_KINASE_ATP"/>
    <property type="match status" value="1"/>
</dbReference>
<dbReference type="EC" id="2.3.2.27" evidence="4"/>
<dbReference type="InterPro" id="IPR051348">
    <property type="entry name" value="U-box_ubiquitin_ligases"/>
</dbReference>
<feature type="domain" description="U-box" evidence="15">
    <location>
        <begin position="537"/>
        <end position="608"/>
    </location>
</feature>
<evidence type="ECO:0000256" key="4">
    <source>
        <dbReference type="ARBA" id="ARBA00012483"/>
    </source>
</evidence>
<evidence type="ECO:0000256" key="7">
    <source>
        <dbReference type="ARBA" id="ARBA00022741"/>
    </source>
</evidence>
<dbReference type="PROSITE" id="PS50011">
    <property type="entry name" value="PROTEIN_KINASE_DOM"/>
    <property type="match status" value="1"/>
</dbReference>
<gene>
    <name evidence="16" type="ORF">RIF29_38117</name>
</gene>
<dbReference type="Pfam" id="PF04564">
    <property type="entry name" value="U-box"/>
    <property type="match status" value="1"/>
</dbReference>
<organism evidence="16 17">
    <name type="scientific">Crotalaria pallida</name>
    <name type="common">Smooth rattlebox</name>
    <name type="synonym">Crotalaria striata</name>
    <dbReference type="NCBI Taxonomy" id="3830"/>
    <lineage>
        <taxon>Eukaryota</taxon>
        <taxon>Viridiplantae</taxon>
        <taxon>Streptophyta</taxon>
        <taxon>Embryophyta</taxon>
        <taxon>Tracheophyta</taxon>
        <taxon>Spermatophyta</taxon>
        <taxon>Magnoliopsida</taxon>
        <taxon>eudicotyledons</taxon>
        <taxon>Gunneridae</taxon>
        <taxon>Pentapetalae</taxon>
        <taxon>rosids</taxon>
        <taxon>fabids</taxon>
        <taxon>Fabales</taxon>
        <taxon>Fabaceae</taxon>
        <taxon>Papilionoideae</taxon>
        <taxon>50 kb inversion clade</taxon>
        <taxon>genistoids sensu lato</taxon>
        <taxon>core genistoids</taxon>
        <taxon>Crotalarieae</taxon>
        <taxon>Crotalaria</taxon>
    </lineage>
</organism>
<dbReference type="InterPro" id="IPR011009">
    <property type="entry name" value="Kinase-like_dom_sf"/>
</dbReference>
<dbReference type="SUPFAM" id="SSF56112">
    <property type="entry name" value="Protein kinase-like (PK-like)"/>
    <property type="match status" value="1"/>
</dbReference>
<dbReference type="FunFam" id="3.30.200.20:FF:000039">
    <property type="entry name" value="receptor-like protein kinase FERONIA"/>
    <property type="match status" value="1"/>
</dbReference>
<evidence type="ECO:0000256" key="1">
    <source>
        <dbReference type="ARBA" id="ARBA00000900"/>
    </source>
</evidence>
<comment type="function">
    <text evidence="2">Functions as an E3 ubiquitin ligase.</text>
</comment>
<reference evidence="16 17" key="1">
    <citation type="submission" date="2024-01" db="EMBL/GenBank/DDBJ databases">
        <title>The genomes of 5 underutilized Papilionoideae crops provide insights into root nodulation and disease resistanc.</title>
        <authorList>
            <person name="Yuan L."/>
        </authorList>
    </citation>
    <scope>NUCLEOTIDE SEQUENCE [LARGE SCALE GENOMIC DNA]</scope>
    <source>
        <strain evidence="16">ZHUSHIDOU_FW_LH</strain>
        <tissue evidence="16">Leaf</tissue>
    </source>
</reference>
<keyword evidence="17" id="KW-1185">Reference proteome</keyword>
<dbReference type="InterPro" id="IPR008271">
    <property type="entry name" value="Ser/Thr_kinase_AS"/>
</dbReference>
<evidence type="ECO:0000256" key="11">
    <source>
        <dbReference type="PROSITE-ProRule" id="PRU10141"/>
    </source>
</evidence>
<accession>A0AAN9DZ11</accession>
<feature type="domain" description="Protein kinase" evidence="14">
    <location>
        <begin position="250"/>
        <end position="519"/>
    </location>
</feature>
<evidence type="ECO:0000256" key="10">
    <source>
        <dbReference type="ARBA" id="ARBA00022840"/>
    </source>
</evidence>
<evidence type="ECO:0000256" key="3">
    <source>
        <dbReference type="ARBA" id="ARBA00004906"/>
    </source>
</evidence>
<proteinExistence type="predicted"/>
<dbReference type="GO" id="GO:0061630">
    <property type="term" value="F:ubiquitin protein ligase activity"/>
    <property type="evidence" value="ECO:0007669"/>
    <property type="project" value="UniProtKB-EC"/>
</dbReference>
<dbReference type="EMBL" id="JAYWIO010000008">
    <property type="protein sequence ID" value="KAK7243324.1"/>
    <property type="molecule type" value="Genomic_DNA"/>
</dbReference>
<comment type="caution">
    <text evidence="16">The sequence shown here is derived from an EMBL/GenBank/DDBJ whole genome shotgun (WGS) entry which is preliminary data.</text>
</comment>
<keyword evidence="10 11" id="KW-0067">ATP-binding</keyword>
<dbReference type="GO" id="GO:0005524">
    <property type="term" value="F:ATP binding"/>
    <property type="evidence" value="ECO:0007669"/>
    <property type="project" value="UniProtKB-UniRule"/>
</dbReference>
<evidence type="ECO:0000256" key="8">
    <source>
        <dbReference type="ARBA" id="ARBA00022777"/>
    </source>
</evidence>
<dbReference type="GO" id="GO:0004674">
    <property type="term" value="F:protein serine/threonine kinase activity"/>
    <property type="evidence" value="ECO:0007669"/>
    <property type="project" value="UniProtKB-KW"/>
</dbReference>
<evidence type="ECO:0000259" key="14">
    <source>
        <dbReference type="PROSITE" id="PS50011"/>
    </source>
</evidence>
<dbReference type="InterPro" id="IPR003613">
    <property type="entry name" value="Ubox_domain"/>
</dbReference>
<protein>
    <recommendedName>
        <fullName evidence="4">RING-type E3 ubiquitin transferase</fullName>
        <ecNumber evidence="4">2.3.2.27</ecNumber>
    </recommendedName>
</protein>
<feature type="region of interest" description="Disordered" evidence="13">
    <location>
        <begin position="1"/>
        <end position="41"/>
    </location>
</feature>
<keyword evidence="8" id="KW-0418">Kinase</keyword>